<dbReference type="Proteomes" id="UP000007798">
    <property type="component" value="Unassembled WGS sequence"/>
</dbReference>
<dbReference type="Pfam" id="PF00876">
    <property type="entry name" value="Innexin"/>
    <property type="match status" value="1"/>
</dbReference>
<protein>
    <recommendedName>
        <fullName evidence="12">Innexin</fullName>
    </recommendedName>
</protein>
<dbReference type="GO" id="GO:0005243">
    <property type="term" value="F:gap junction channel activity"/>
    <property type="evidence" value="ECO:0007669"/>
    <property type="project" value="TreeGrafter"/>
</dbReference>
<dbReference type="GO" id="GO:0005886">
    <property type="term" value="C:plasma membrane"/>
    <property type="evidence" value="ECO:0007669"/>
    <property type="project" value="UniProtKB-SubCell"/>
</dbReference>
<keyword evidence="10 12" id="KW-0472">Membrane</keyword>
<evidence type="ECO:0000256" key="8">
    <source>
        <dbReference type="ARBA" id="ARBA00022989"/>
    </source>
</evidence>
<keyword evidence="3 12" id="KW-0813">Transport</keyword>
<dbReference type="PANTHER" id="PTHR11893:SF43">
    <property type="entry name" value="INNEXIN INX4-RELATED"/>
    <property type="match status" value="1"/>
</dbReference>
<sequence length="438" mass="50628">MYAAVKPLSKYLRLKSVRIYDPIFTLHSKCTIVILLTCTFLLSAKQYFGEPILCISSDKHTEYVQSYCWTMGTYILPSAMESNYTSKRSASSSSSGSASASSSSRNPGIQVEQLPNTHYLNVSSLRALVAQNEEYARIISIAEGVGPETRGVTKRLYLRYYQWVFMILLFQSLLFYFPSYLWKVWEGQRMEQLCCEVGDAIILDDIYRTRLQMLTKYFRSHFSPIHCCYSIKYAFCEFLNLAISILNIWLMDVIFNGFWYKYIHALAAIPVYDWNLWNVMTSRVFPKVAKCEMFVYGPSGTPNILDILCVLPLNILNEKIFAVLYVWFLFIAMLAAINILYRLLLICCSELRLQLLRTHLRGMPKHHVRQVLAKSGYGDWFVLMNVGINVNPTLFRELLDQLYEEQKSHLGVGVYGVNLMSPNDEIISIDRYYNESHA</sequence>
<evidence type="ECO:0000256" key="3">
    <source>
        <dbReference type="ARBA" id="ARBA00022448"/>
    </source>
</evidence>
<feature type="transmembrane region" description="Helical" evidence="12">
    <location>
        <begin position="160"/>
        <end position="182"/>
    </location>
</feature>
<keyword evidence="8 12" id="KW-1133">Transmembrane helix</keyword>
<reference evidence="13 14" key="1">
    <citation type="journal article" date="2007" name="Nature">
        <title>Evolution of genes and genomes on the Drosophila phylogeny.</title>
        <authorList>
            <consortium name="Drosophila 12 Genomes Consortium"/>
            <person name="Clark A.G."/>
            <person name="Eisen M.B."/>
            <person name="Smith D.R."/>
            <person name="Bergman C.M."/>
            <person name="Oliver B."/>
            <person name="Markow T.A."/>
            <person name="Kaufman T.C."/>
            <person name="Kellis M."/>
            <person name="Gelbart W."/>
            <person name="Iyer V.N."/>
            <person name="Pollard D.A."/>
            <person name="Sackton T.B."/>
            <person name="Larracuente A.M."/>
            <person name="Singh N.D."/>
            <person name="Abad J.P."/>
            <person name="Abt D.N."/>
            <person name="Adryan B."/>
            <person name="Aguade M."/>
            <person name="Akashi H."/>
            <person name="Anderson W.W."/>
            <person name="Aquadro C.F."/>
            <person name="Ardell D.H."/>
            <person name="Arguello R."/>
            <person name="Artieri C.G."/>
            <person name="Barbash D.A."/>
            <person name="Barker D."/>
            <person name="Barsanti P."/>
            <person name="Batterham P."/>
            <person name="Batzoglou S."/>
            <person name="Begun D."/>
            <person name="Bhutkar A."/>
            <person name="Blanco E."/>
            <person name="Bosak S.A."/>
            <person name="Bradley R.K."/>
            <person name="Brand A.D."/>
            <person name="Brent M.R."/>
            <person name="Brooks A.N."/>
            <person name="Brown R.H."/>
            <person name="Butlin R.K."/>
            <person name="Caggese C."/>
            <person name="Calvi B.R."/>
            <person name="Bernardo de Carvalho A."/>
            <person name="Caspi A."/>
            <person name="Castrezana S."/>
            <person name="Celniker S.E."/>
            <person name="Chang J.L."/>
            <person name="Chapple C."/>
            <person name="Chatterji S."/>
            <person name="Chinwalla A."/>
            <person name="Civetta A."/>
            <person name="Clifton S.W."/>
            <person name="Comeron J.M."/>
            <person name="Costello J.C."/>
            <person name="Coyne J.A."/>
            <person name="Daub J."/>
            <person name="David R.G."/>
            <person name="Delcher A.L."/>
            <person name="Delehaunty K."/>
            <person name="Do C.B."/>
            <person name="Ebling H."/>
            <person name="Edwards K."/>
            <person name="Eickbush T."/>
            <person name="Evans J.D."/>
            <person name="Filipski A."/>
            <person name="Findeiss S."/>
            <person name="Freyhult E."/>
            <person name="Fulton L."/>
            <person name="Fulton R."/>
            <person name="Garcia A.C."/>
            <person name="Gardiner A."/>
            <person name="Garfield D.A."/>
            <person name="Garvin B.E."/>
            <person name="Gibson G."/>
            <person name="Gilbert D."/>
            <person name="Gnerre S."/>
            <person name="Godfrey J."/>
            <person name="Good R."/>
            <person name="Gotea V."/>
            <person name="Gravely B."/>
            <person name="Greenberg A.J."/>
            <person name="Griffiths-Jones S."/>
            <person name="Gross S."/>
            <person name="Guigo R."/>
            <person name="Gustafson E.A."/>
            <person name="Haerty W."/>
            <person name="Hahn M.W."/>
            <person name="Halligan D.L."/>
            <person name="Halpern A.L."/>
            <person name="Halter G.M."/>
            <person name="Han M.V."/>
            <person name="Heger A."/>
            <person name="Hillier L."/>
            <person name="Hinrichs A.S."/>
            <person name="Holmes I."/>
            <person name="Hoskins R.A."/>
            <person name="Hubisz M.J."/>
            <person name="Hultmark D."/>
            <person name="Huntley M.A."/>
            <person name="Jaffe D.B."/>
            <person name="Jagadeeshan S."/>
            <person name="Jeck W.R."/>
            <person name="Johnson J."/>
            <person name="Jones C.D."/>
            <person name="Jordan W.C."/>
            <person name="Karpen G.H."/>
            <person name="Kataoka E."/>
            <person name="Keightley P.D."/>
            <person name="Kheradpour P."/>
            <person name="Kirkness E.F."/>
            <person name="Koerich L.B."/>
            <person name="Kristiansen K."/>
            <person name="Kudrna D."/>
            <person name="Kulathinal R.J."/>
            <person name="Kumar S."/>
            <person name="Kwok R."/>
            <person name="Lander E."/>
            <person name="Langley C.H."/>
            <person name="Lapoint R."/>
            <person name="Lazzaro B.P."/>
            <person name="Lee S.J."/>
            <person name="Levesque L."/>
            <person name="Li R."/>
            <person name="Lin C.F."/>
            <person name="Lin M.F."/>
            <person name="Lindblad-Toh K."/>
            <person name="Llopart A."/>
            <person name="Long M."/>
            <person name="Low L."/>
            <person name="Lozovsky E."/>
            <person name="Lu J."/>
            <person name="Luo M."/>
            <person name="Machado C.A."/>
            <person name="Makalowski W."/>
            <person name="Marzo M."/>
            <person name="Matsuda M."/>
            <person name="Matzkin L."/>
            <person name="McAllister B."/>
            <person name="McBride C.S."/>
            <person name="McKernan B."/>
            <person name="McKernan K."/>
            <person name="Mendez-Lago M."/>
            <person name="Minx P."/>
            <person name="Mollenhauer M.U."/>
            <person name="Montooth K."/>
            <person name="Mount S.M."/>
            <person name="Mu X."/>
            <person name="Myers E."/>
            <person name="Negre B."/>
            <person name="Newfeld S."/>
            <person name="Nielsen R."/>
            <person name="Noor M.A."/>
            <person name="O'Grady P."/>
            <person name="Pachter L."/>
            <person name="Papaceit M."/>
            <person name="Parisi M.J."/>
            <person name="Parisi M."/>
            <person name="Parts L."/>
            <person name="Pedersen J.S."/>
            <person name="Pesole G."/>
            <person name="Phillippy A.M."/>
            <person name="Ponting C.P."/>
            <person name="Pop M."/>
            <person name="Porcelli D."/>
            <person name="Powell J.R."/>
            <person name="Prohaska S."/>
            <person name="Pruitt K."/>
            <person name="Puig M."/>
            <person name="Quesneville H."/>
            <person name="Ram K.R."/>
            <person name="Rand D."/>
            <person name="Rasmussen M.D."/>
            <person name="Reed L.K."/>
            <person name="Reenan R."/>
            <person name="Reily A."/>
            <person name="Remington K.A."/>
            <person name="Rieger T.T."/>
            <person name="Ritchie M.G."/>
            <person name="Robin C."/>
            <person name="Rogers Y.H."/>
            <person name="Rohde C."/>
            <person name="Rozas J."/>
            <person name="Rubenfield M.J."/>
            <person name="Ruiz A."/>
            <person name="Russo S."/>
            <person name="Salzberg S.L."/>
            <person name="Sanchez-Gracia A."/>
            <person name="Saranga D.J."/>
            <person name="Sato H."/>
            <person name="Schaeffer S.W."/>
            <person name="Schatz M.C."/>
            <person name="Schlenke T."/>
            <person name="Schwartz R."/>
            <person name="Segarra C."/>
            <person name="Singh R.S."/>
            <person name="Sirot L."/>
            <person name="Sirota M."/>
            <person name="Sisneros N.B."/>
            <person name="Smith C.D."/>
            <person name="Smith T.F."/>
            <person name="Spieth J."/>
            <person name="Stage D.E."/>
            <person name="Stark A."/>
            <person name="Stephan W."/>
            <person name="Strausberg R.L."/>
            <person name="Strempel S."/>
            <person name="Sturgill D."/>
            <person name="Sutton G."/>
            <person name="Sutton G.G."/>
            <person name="Tao W."/>
            <person name="Teichmann S."/>
            <person name="Tobari Y.N."/>
            <person name="Tomimura Y."/>
            <person name="Tsolas J.M."/>
            <person name="Valente V.L."/>
            <person name="Venter E."/>
            <person name="Venter J.C."/>
            <person name="Vicario S."/>
            <person name="Vieira F.G."/>
            <person name="Vilella A.J."/>
            <person name="Villasante A."/>
            <person name="Walenz B."/>
            <person name="Wang J."/>
            <person name="Wasserman M."/>
            <person name="Watts T."/>
            <person name="Wilson D."/>
            <person name="Wilson R.K."/>
            <person name="Wing R.A."/>
            <person name="Wolfner M.F."/>
            <person name="Wong A."/>
            <person name="Wong G.K."/>
            <person name="Wu C.I."/>
            <person name="Wu G."/>
            <person name="Yamamoto D."/>
            <person name="Yang H.P."/>
            <person name="Yang S.P."/>
            <person name="Yorke J.A."/>
            <person name="Yoshida K."/>
            <person name="Zdobnov E."/>
            <person name="Zhang P."/>
            <person name="Zhang Y."/>
            <person name="Zimin A.V."/>
            <person name="Baldwin J."/>
            <person name="Abdouelleil A."/>
            <person name="Abdulkadir J."/>
            <person name="Abebe A."/>
            <person name="Abera B."/>
            <person name="Abreu J."/>
            <person name="Acer S.C."/>
            <person name="Aftuck L."/>
            <person name="Alexander A."/>
            <person name="An P."/>
            <person name="Anderson E."/>
            <person name="Anderson S."/>
            <person name="Arachi H."/>
            <person name="Azer M."/>
            <person name="Bachantsang P."/>
            <person name="Barry A."/>
            <person name="Bayul T."/>
            <person name="Berlin A."/>
            <person name="Bessette D."/>
            <person name="Bloom T."/>
            <person name="Blye J."/>
            <person name="Boguslavskiy L."/>
            <person name="Bonnet C."/>
            <person name="Boukhgalter B."/>
            <person name="Bourzgui I."/>
            <person name="Brown A."/>
            <person name="Cahill P."/>
            <person name="Channer S."/>
            <person name="Cheshatsang Y."/>
            <person name="Chuda L."/>
            <person name="Citroen M."/>
            <person name="Collymore A."/>
            <person name="Cooke P."/>
            <person name="Costello M."/>
            <person name="D'Aco K."/>
            <person name="Daza R."/>
            <person name="De Haan G."/>
            <person name="DeGray S."/>
            <person name="DeMaso C."/>
            <person name="Dhargay N."/>
            <person name="Dooley K."/>
            <person name="Dooley E."/>
            <person name="Doricent M."/>
            <person name="Dorje P."/>
            <person name="Dorjee K."/>
            <person name="Dupes A."/>
            <person name="Elong R."/>
            <person name="Falk J."/>
            <person name="Farina A."/>
            <person name="Faro S."/>
            <person name="Ferguson D."/>
            <person name="Fisher S."/>
            <person name="Foley C.D."/>
            <person name="Franke A."/>
            <person name="Friedrich D."/>
            <person name="Gadbois L."/>
            <person name="Gearin G."/>
            <person name="Gearin C.R."/>
            <person name="Giannoukos G."/>
            <person name="Goode T."/>
            <person name="Graham J."/>
            <person name="Grandbois E."/>
            <person name="Grewal S."/>
            <person name="Gyaltsen K."/>
            <person name="Hafez N."/>
            <person name="Hagos B."/>
            <person name="Hall J."/>
            <person name="Henson C."/>
            <person name="Hollinger A."/>
            <person name="Honan T."/>
            <person name="Huard M.D."/>
            <person name="Hughes L."/>
            <person name="Hurhula B."/>
            <person name="Husby M.E."/>
            <person name="Kamat A."/>
            <person name="Kanga B."/>
            <person name="Kashin S."/>
            <person name="Khazanovich D."/>
            <person name="Kisner P."/>
            <person name="Lance K."/>
            <person name="Lara M."/>
            <person name="Lee W."/>
            <person name="Lennon N."/>
            <person name="Letendre F."/>
            <person name="LeVine R."/>
            <person name="Lipovsky A."/>
            <person name="Liu X."/>
            <person name="Liu J."/>
            <person name="Liu S."/>
            <person name="Lokyitsang T."/>
            <person name="Lokyitsang Y."/>
            <person name="Lubonja R."/>
            <person name="Lui A."/>
            <person name="MacDonald P."/>
            <person name="Magnisalis V."/>
            <person name="Maru K."/>
            <person name="Matthews C."/>
            <person name="McCusker W."/>
            <person name="McDonough S."/>
            <person name="Mehta T."/>
            <person name="Meldrim J."/>
            <person name="Meneus L."/>
            <person name="Mihai O."/>
            <person name="Mihalev A."/>
            <person name="Mihova T."/>
            <person name="Mittelman R."/>
            <person name="Mlenga V."/>
            <person name="Montmayeur A."/>
            <person name="Mulrain L."/>
            <person name="Navidi A."/>
            <person name="Naylor J."/>
            <person name="Negash T."/>
            <person name="Nguyen T."/>
            <person name="Nguyen N."/>
            <person name="Nicol R."/>
            <person name="Norbu C."/>
            <person name="Norbu N."/>
            <person name="Novod N."/>
            <person name="O'Neill B."/>
            <person name="Osman S."/>
            <person name="Markiewicz E."/>
            <person name="Oyono O.L."/>
            <person name="Patti C."/>
            <person name="Phunkhang P."/>
            <person name="Pierre F."/>
            <person name="Priest M."/>
            <person name="Raghuraman S."/>
            <person name="Rege F."/>
            <person name="Reyes R."/>
            <person name="Rise C."/>
            <person name="Rogov P."/>
            <person name="Ross K."/>
            <person name="Ryan E."/>
            <person name="Settipalli S."/>
            <person name="Shea T."/>
            <person name="Sherpa N."/>
            <person name="Shi L."/>
            <person name="Shih D."/>
            <person name="Sparrow T."/>
            <person name="Spaulding J."/>
            <person name="Stalker J."/>
            <person name="Stange-Thomann N."/>
            <person name="Stavropoulos S."/>
            <person name="Stone C."/>
            <person name="Strader C."/>
            <person name="Tesfaye S."/>
            <person name="Thomson T."/>
            <person name="Thoulutsang Y."/>
            <person name="Thoulutsang D."/>
            <person name="Topham K."/>
            <person name="Topping I."/>
            <person name="Tsamla T."/>
            <person name="Vassiliev H."/>
            <person name="Vo A."/>
            <person name="Wangchuk T."/>
            <person name="Wangdi T."/>
            <person name="Weiand M."/>
            <person name="Wilkinson J."/>
            <person name="Wilson A."/>
            <person name="Yadav S."/>
            <person name="Young G."/>
            <person name="Yu Q."/>
            <person name="Zembek L."/>
            <person name="Zhong D."/>
            <person name="Zimmer A."/>
            <person name="Zwirko Z."/>
            <person name="Jaffe D.B."/>
            <person name="Alvarez P."/>
            <person name="Brockman W."/>
            <person name="Butler J."/>
            <person name="Chin C."/>
            <person name="Gnerre S."/>
            <person name="Grabherr M."/>
            <person name="Kleber M."/>
            <person name="Mauceli E."/>
            <person name="MacCallum I."/>
        </authorList>
    </citation>
    <scope>NUCLEOTIDE SEQUENCE [LARGE SCALE GENOMIC DNA]</scope>
    <source>
        <strain evidence="14">Tucson 14030-0811.24</strain>
    </source>
</reference>
<dbReference type="eggNOG" id="ENOG502QR27">
    <property type="taxonomic scope" value="Eukaryota"/>
</dbReference>
<evidence type="ECO:0000256" key="7">
    <source>
        <dbReference type="ARBA" id="ARBA00022949"/>
    </source>
</evidence>
<keyword evidence="7" id="KW-0965">Cell junction</keyword>
<evidence type="ECO:0000256" key="12">
    <source>
        <dbReference type="RuleBase" id="RU010713"/>
    </source>
</evidence>
<keyword evidence="4" id="KW-1003">Cell membrane</keyword>
<evidence type="ECO:0000313" key="13">
    <source>
        <dbReference type="EMBL" id="EDW82589.2"/>
    </source>
</evidence>
<dbReference type="PRINTS" id="PR01262">
    <property type="entry name" value="INNEXIN"/>
</dbReference>
<gene>
    <name evidence="13" type="primary">Dwil\GK25052</name>
    <name evidence="12" type="synonym">inx</name>
    <name evidence="13" type="ORF">Dwil_GK25052</name>
</gene>
<evidence type="ECO:0000256" key="6">
    <source>
        <dbReference type="ARBA" id="ARBA00022868"/>
    </source>
</evidence>
<accession>B4NCN0</accession>
<feature type="transmembrane region" description="Helical" evidence="12">
    <location>
        <begin position="320"/>
        <end position="344"/>
    </location>
</feature>
<comment type="similarity">
    <text evidence="12">Belongs to the pannexin family.</text>
</comment>
<comment type="subcellular location">
    <subcellularLocation>
        <location evidence="1">Cell junction</location>
        <location evidence="1">Gap junction</location>
    </subcellularLocation>
    <subcellularLocation>
        <location evidence="2 12">Cell membrane</location>
        <topology evidence="2 12">Multi-pass membrane protein</topology>
    </subcellularLocation>
</comment>
<dbReference type="AlphaFoldDB" id="B4NCN0"/>
<dbReference type="FunCoup" id="B4NCN0">
    <property type="interactions" value="5"/>
</dbReference>
<keyword evidence="6" id="KW-0303">Gap junction</keyword>
<comment type="caution">
    <text evidence="12">Lacks conserved residue(s) required for the propagation of feature annotation.</text>
</comment>
<evidence type="ECO:0000256" key="10">
    <source>
        <dbReference type="ARBA" id="ARBA00023136"/>
    </source>
</evidence>
<evidence type="ECO:0000313" key="14">
    <source>
        <dbReference type="Proteomes" id="UP000007798"/>
    </source>
</evidence>
<comment type="function">
    <text evidence="12">Structural component of the gap junctions.</text>
</comment>
<keyword evidence="14" id="KW-1185">Reference proteome</keyword>
<evidence type="ECO:0000256" key="11">
    <source>
        <dbReference type="ARBA" id="ARBA00023303"/>
    </source>
</evidence>
<dbReference type="InParanoid" id="B4NCN0"/>
<dbReference type="InterPro" id="IPR000990">
    <property type="entry name" value="Innexin"/>
</dbReference>
<feature type="transmembrane region" description="Helical" evidence="12">
    <location>
        <begin position="238"/>
        <end position="260"/>
    </location>
</feature>
<keyword evidence="5 12" id="KW-0812">Transmembrane</keyword>
<dbReference type="HOGENOM" id="CLU_035763_1_1_1"/>
<proteinExistence type="inferred from homology"/>
<name>B4NCN0_DROWI</name>
<dbReference type="OrthoDB" id="5867527at2759"/>
<keyword evidence="9 12" id="KW-0406">Ion transport</keyword>
<evidence type="ECO:0000256" key="5">
    <source>
        <dbReference type="ARBA" id="ARBA00022692"/>
    </source>
</evidence>
<dbReference type="GO" id="GO:0007602">
    <property type="term" value="P:phototransduction"/>
    <property type="evidence" value="ECO:0007669"/>
    <property type="project" value="TreeGrafter"/>
</dbReference>
<dbReference type="PROSITE" id="PS51013">
    <property type="entry name" value="PANNEXIN"/>
    <property type="match status" value="1"/>
</dbReference>
<dbReference type="PANTHER" id="PTHR11893">
    <property type="entry name" value="INNEXIN"/>
    <property type="match status" value="1"/>
</dbReference>
<evidence type="ECO:0000256" key="9">
    <source>
        <dbReference type="ARBA" id="ARBA00023065"/>
    </source>
</evidence>
<keyword evidence="11 12" id="KW-0407">Ion channel</keyword>
<organism evidence="13 14">
    <name type="scientific">Drosophila willistoni</name>
    <name type="common">Fruit fly</name>
    <dbReference type="NCBI Taxonomy" id="7260"/>
    <lineage>
        <taxon>Eukaryota</taxon>
        <taxon>Metazoa</taxon>
        <taxon>Ecdysozoa</taxon>
        <taxon>Arthropoda</taxon>
        <taxon>Hexapoda</taxon>
        <taxon>Insecta</taxon>
        <taxon>Pterygota</taxon>
        <taxon>Neoptera</taxon>
        <taxon>Endopterygota</taxon>
        <taxon>Diptera</taxon>
        <taxon>Brachycera</taxon>
        <taxon>Muscomorpha</taxon>
        <taxon>Ephydroidea</taxon>
        <taxon>Drosophilidae</taxon>
        <taxon>Drosophila</taxon>
        <taxon>Sophophora</taxon>
    </lineage>
</organism>
<dbReference type="STRING" id="7260.B4NCN0"/>
<evidence type="ECO:0000256" key="1">
    <source>
        <dbReference type="ARBA" id="ARBA00004610"/>
    </source>
</evidence>
<dbReference type="GO" id="GO:0034220">
    <property type="term" value="P:monoatomic ion transmembrane transport"/>
    <property type="evidence" value="ECO:0007669"/>
    <property type="project" value="UniProtKB-KW"/>
</dbReference>
<evidence type="ECO:0000256" key="2">
    <source>
        <dbReference type="ARBA" id="ARBA00004651"/>
    </source>
</evidence>
<evidence type="ECO:0000256" key="4">
    <source>
        <dbReference type="ARBA" id="ARBA00022475"/>
    </source>
</evidence>
<dbReference type="EMBL" id="CH964239">
    <property type="protein sequence ID" value="EDW82589.2"/>
    <property type="molecule type" value="Genomic_DNA"/>
</dbReference>
<dbReference type="GO" id="GO:0005921">
    <property type="term" value="C:gap junction"/>
    <property type="evidence" value="ECO:0007669"/>
    <property type="project" value="UniProtKB-SubCell"/>
</dbReference>